<reference evidence="3 4" key="1">
    <citation type="submission" date="2017-09" db="EMBL/GenBank/DDBJ databases">
        <title>Bacterial strain isolated from the female urinary microbiota.</title>
        <authorList>
            <person name="Thomas-White K."/>
            <person name="Kumar N."/>
            <person name="Forster S."/>
            <person name="Putonti C."/>
            <person name="Lawley T."/>
            <person name="Wolfe A.J."/>
        </authorList>
    </citation>
    <scope>NUCLEOTIDE SEQUENCE [LARGE SCALE GENOMIC DNA]</scope>
    <source>
        <strain evidence="3 4">UMB0792</strain>
    </source>
</reference>
<dbReference type="Proteomes" id="UP000235836">
    <property type="component" value="Unassembled WGS sequence"/>
</dbReference>
<sequence>MSTASNPTPSATSRPAARYGEKPQPQTSGVAGKVVAIIGVILVALIVVMLGRYVIQRQEQPISATLVSHERVDDTTSRVWFDVERKEDTMAEPSYCIITSLNYDMAEIGRREIVIPAGGDRIQRMHVDIPVNDLPVNGGVYGCASTMPPYLDPTAEHPEAR</sequence>
<feature type="region of interest" description="Disordered" evidence="1">
    <location>
        <begin position="1"/>
        <end position="27"/>
    </location>
</feature>
<evidence type="ECO:0000256" key="2">
    <source>
        <dbReference type="SAM" id="Phobius"/>
    </source>
</evidence>
<dbReference type="EMBL" id="PNHG01000001">
    <property type="protein sequence ID" value="PMC65512.1"/>
    <property type="molecule type" value="Genomic_DNA"/>
</dbReference>
<proteinExistence type="predicted"/>
<dbReference type="InterPro" id="IPR025443">
    <property type="entry name" value="DUF4307"/>
</dbReference>
<gene>
    <name evidence="3" type="ORF">CJ203_01200</name>
</gene>
<feature type="transmembrane region" description="Helical" evidence="2">
    <location>
        <begin position="34"/>
        <end position="55"/>
    </location>
</feature>
<keyword evidence="4" id="KW-1185">Reference proteome</keyword>
<keyword evidence="2" id="KW-0812">Transmembrane</keyword>
<evidence type="ECO:0000256" key="1">
    <source>
        <dbReference type="SAM" id="MobiDB-lite"/>
    </source>
</evidence>
<accession>A0A2N6T889</accession>
<comment type="caution">
    <text evidence="3">The sequence shown here is derived from an EMBL/GenBank/DDBJ whole genome shotgun (WGS) entry which is preliminary data.</text>
</comment>
<protein>
    <submittedName>
        <fullName evidence="3">DUF4307 domain-containing protein</fullName>
    </submittedName>
</protein>
<evidence type="ECO:0000313" key="3">
    <source>
        <dbReference type="EMBL" id="PMC65512.1"/>
    </source>
</evidence>
<dbReference type="AlphaFoldDB" id="A0A2N6T889"/>
<feature type="compositionally biased region" description="Low complexity" evidence="1">
    <location>
        <begin position="1"/>
        <end position="18"/>
    </location>
</feature>
<dbReference type="RefSeq" id="WP_034664729.1">
    <property type="nucleotide sequence ID" value="NZ_JBHRZL010000045.1"/>
</dbReference>
<keyword evidence="2" id="KW-0472">Membrane</keyword>
<name>A0A2N6T889_9CORY</name>
<evidence type="ECO:0000313" key="4">
    <source>
        <dbReference type="Proteomes" id="UP000235836"/>
    </source>
</evidence>
<organism evidence="3 4">
    <name type="scientific">Corynebacterium tuscaniense</name>
    <dbReference type="NCBI Taxonomy" id="302449"/>
    <lineage>
        <taxon>Bacteria</taxon>
        <taxon>Bacillati</taxon>
        <taxon>Actinomycetota</taxon>
        <taxon>Actinomycetes</taxon>
        <taxon>Mycobacteriales</taxon>
        <taxon>Corynebacteriaceae</taxon>
        <taxon>Corynebacterium</taxon>
    </lineage>
</organism>
<keyword evidence="2" id="KW-1133">Transmembrane helix</keyword>
<dbReference type="Pfam" id="PF14155">
    <property type="entry name" value="DUF4307"/>
    <property type="match status" value="1"/>
</dbReference>